<dbReference type="Pfam" id="PF05911">
    <property type="entry name" value="FPP"/>
    <property type="match status" value="3"/>
</dbReference>
<feature type="coiled-coil region" evidence="3">
    <location>
        <begin position="678"/>
        <end position="834"/>
    </location>
</feature>
<comment type="caution">
    <text evidence="5">The sequence shown here is derived from an EMBL/GenBank/DDBJ whole genome shotgun (WGS) entry which is preliminary data.</text>
</comment>
<dbReference type="EMBL" id="SWLB01000017">
    <property type="protein sequence ID" value="KAF3327060.1"/>
    <property type="molecule type" value="Genomic_DNA"/>
</dbReference>
<dbReference type="PANTHER" id="PTHR31580">
    <property type="entry name" value="FILAMENT-LIKE PLANT PROTEIN 4"/>
    <property type="match status" value="1"/>
</dbReference>
<name>A0A833VHW3_9POAL</name>
<dbReference type="OrthoDB" id="1926355at2759"/>
<feature type="compositionally biased region" description="Polar residues" evidence="4">
    <location>
        <begin position="896"/>
        <end position="909"/>
    </location>
</feature>
<evidence type="ECO:0000256" key="3">
    <source>
        <dbReference type="SAM" id="Coils"/>
    </source>
</evidence>
<accession>A0A833VHW3</accession>
<feature type="compositionally biased region" description="Low complexity" evidence="4">
    <location>
        <begin position="926"/>
        <end position="938"/>
    </location>
</feature>
<keyword evidence="2 3" id="KW-0175">Coiled coil</keyword>
<feature type="region of interest" description="Disordered" evidence="4">
    <location>
        <begin position="1"/>
        <end position="35"/>
    </location>
</feature>
<evidence type="ECO:0000256" key="1">
    <source>
        <dbReference type="ARBA" id="ARBA00005921"/>
    </source>
</evidence>
<evidence type="ECO:0000256" key="2">
    <source>
        <dbReference type="ARBA" id="ARBA00023054"/>
    </source>
</evidence>
<evidence type="ECO:0000256" key="4">
    <source>
        <dbReference type="SAM" id="MobiDB-lite"/>
    </source>
</evidence>
<feature type="compositionally biased region" description="Polar residues" evidence="4">
    <location>
        <begin position="25"/>
        <end position="35"/>
    </location>
</feature>
<feature type="region of interest" description="Disordered" evidence="4">
    <location>
        <begin position="487"/>
        <end position="523"/>
    </location>
</feature>
<evidence type="ECO:0000313" key="6">
    <source>
        <dbReference type="Proteomes" id="UP000623129"/>
    </source>
</evidence>
<dbReference type="AlphaFoldDB" id="A0A833VHW3"/>
<feature type="compositionally biased region" description="Basic residues" evidence="4">
    <location>
        <begin position="1"/>
        <end position="12"/>
    </location>
</feature>
<dbReference type="InterPro" id="IPR008587">
    <property type="entry name" value="FPP_plant"/>
</dbReference>
<feature type="coiled-coil region" evidence="3">
    <location>
        <begin position="120"/>
        <end position="229"/>
    </location>
</feature>
<reference evidence="5" key="1">
    <citation type="submission" date="2020-01" db="EMBL/GenBank/DDBJ databases">
        <title>Genome sequence of Kobresia littledalei, the first chromosome-level genome in the family Cyperaceae.</title>
        <authorList>
            <person name="Qu G."/>
        </authorList>
    </citation>
    <scope>NUCLEOTIDE SEQUENCE</scope>
    <source>
        <strain evidence="5">C.B.Clarke</strain>
        <tissue evidence="5">Leaf</tissue>
    </source>
</reference>
<keyword evidence="6" id="KW-1185">Reference proteome</keyword>
<dbReference type="Proteomes" id="UP000623129">
    <property type="component" value="Unassembled WGS sequence"/>
</dbReference>
<proteinExistence type="inferred from homology"/>
<feature type="compositionally biased region" description="Polar residues" evidence="4">
    <location>
        <begin position="386"/>
        <end position="396"/>
    </location>
</feature>
<gene>
    <name evidence="5" type="ORF">FCM35_KLT07178</name>
</gene>
<dbReference type="PANTHER" id="PTHR31580:SF4">
    <property type="entry name" value="FILAMENT-LIKE PLANT PROTEIN 6"/>
    <property type="match status" value="1"/>
</dbReference>
<organism evidence="5 6">
    <name type="scientific">Carex littledalei</name>
    <dbReference type="NCBI Taxonomy" id="544730"/>
    <lineage>
        <taxon>Eukaryota</taxon>
        <taxon>Viridiplantae</taxon>
        <taxon>Streptophyta</taxon>
        <taxon>Embryophyta</taxon>
        <taxon>Tracheophyta</taxon>
        <taxon>Spermatophyta</taxon>
        <taxon>Magnoliopsida</taxon>
        <taxon>Liliopsida</taxon>
        <taxon>Poales</taxon>
        <taxon>Cyperaceae</taxon>
        <taxon>Cyperoideae</taxon>
        <taxon>Cariceae</taxon>
        <taxon>Carex</taxon>
        <taxon>Carex subgen. Euthyceras</taxon>
    </lineage>
</organism>
<evidence type="ECO:0000313" key="5">
    <source>
        <dbReference type="EMBL" id="KAF3327060.1"/>
    </source>
</evidence>
<feature type="region of interest" description="Disordered" evidence="4">
    <location>
        <begin position="386"/>
        <end position="421"/>
    </location>
</feature>
<sequence length="958" mass="107301">MDRRSWPWKKKSSEKASNAEAILSSGANQSETENPTVNYIQVSPETYARLTDLENEVNVLNEKLTAAQSEMNNKDTLVKQHAKVAEEAVSGWEKAEAEASALKIQLETVTLNKLSSDERAAHLDSALKECMKQIRNVKEESEQKLHDVVFAKTKQWEKIKSEFESRISEFEQVLMRADAENAALSRSLHERSSLIMKISEEKSQAEAEIELLKNNIQSCEREISSLKYELHVVAKELEIRNEEKNMSVRSADVANRQHAEGVKKITKLEAECQRLRGLVRKKLPGPAAVAQMKMEVESMGREYGEPRIRRPVTPAMENHFHQMQKESEFLTSRLLAMEEETKMLKEALSKKNTELHVTRNTCAKTASKLRSMEVQLLTVNQQRGVNVNGRTSNGSNIEVHFDGDSNPPSLTSMSEDGDDASMSESWATNLMSELSNFKKKENGRGSIGNSNNNNNAIMATQSEGSAHLDIMDDFLEMERLACESTNKCDDNISESNSKVENGEKKHNPSPSPSPSCSTDTESPISKLRSRIISLLDSQVPEGDIGKVIESIKTALKEVQVEFHGSPGENSRPGTEEDLKMALSQIRDFVTSLGKEATEIHGRSSENCQTLCTRIEKFSVSVDKALDAERGLYDLIIVLSGVLSETNNMNCSTITIEGENNGLDCVDKVTLLENKVAPLEESSPDIEELKLEKKTLEEELARCNEKLESTEVKFAEMEKSLGEVRSKLADSEKANGLMDTQLKCMTESYNILETRKVELEGEIASLKEKIETLNEELVKERECHEEDLVKYKELQELLERNEKNSMAVETEEDIKAKQEKEITAAAEKLAECQETILFLGRQLQSMRPPVEQKHRQSTDNLSDDERDPRASNFMHTPKTPVLLDGSESPMVDGFGSNMHTSMSDTENGNFPKSPLNSSKRPKHRSPRSSSNSSLSGNFSEKSHSRSGFTRFFSKGKGES</sequence>
<comment type="similarity">
    <text evidence="1">Belongs to the FPP family.</text>
</comment>
<protein>
    <submittedName>
        <fullName evidence="5">Filament-like plant protein 4</fullName>
    </submittedName>
</protein>
<feature type="region of interest" description="Disordered" evidence="4">
    <location>
        <begin position="845"/>
        <end position="958"/>
    </location>
</feature>